<evidence type="ECO:0000313" key="2">
    <source>
        <dbReference type="Proteomes" id="UP000295083"/>
    </source>
</evidence>
<reference evidence="1 2" key="1">
    <citation type="submission" date="2018-11" db="EMBL/GenBank/DDBJ databases">
        <title>Genome sequence and assembly of Colletotrichum spinosum.</title>
        <authorList>
            <person name="Gan P."/>
            <person name="Shirasu K."/>
        </authorList>
    </citation>
    <scope>NUCLEOTIDE SEQUENCE [LARGE SCALE GENOMIC DNA]</scope>
    <source>
        <strain evidence="1 2">CBS 515.97</strain>
    </source>
</reference>
<dbReference type="SUPFAM" id="SSF56784">
    <property type="entry name" value="HAD-like"/>
    <property type="match status" value="1"/>
</dbReference>
<organism evidence="1 2">
    <name type="scientific">Colletotrichum spinosum</name>
    <dbReference type="NCBI Taxonomy" id="1347390"/>
    <lineage>
        <taxon>Eukaryota</taxon>
        <taxon>Fungi</taxon>
        <taxon>Dikarya</taxon>
        <taxon>Ascomycota</taxon>
        <taxon>Pezizomycotina</taxon>
        <taxon>Sordariomycetes</taxon>
        <taxon>Hypocreomycetidae</taxon>
        <taxon>Glomerellales</taxon>
        <taxon>Glomerellaceae</taxon>
        <taxon>Colletotrichum</taxon>
        <taxon>Colletotrichum orbiculare species complex</taxon>
    </lineage>
</organism>
<dbReference type="PANTHER" id="PTHR43434:SF1">
    <property type="entry name" value="PHOSPHOGLYCOLATE PHOSPHATASE"/>
    <property type="match status" value="1"/>
</dbReference>
<dbReference type="InterPro" id="IPR023214">
    <property type="entry name" value="HAD_sf"/>
</dbReference>
<gene>
    <name evidence="1" type="ORF">C8035_v001446</name>
</gene>
<protein>
    <submittedName>
        <fullName evidence="1">Phosphoglycolate phosphatase</fullName>
    </submittedName>
</protein>
<dbReference type="Proteomes" id="UP000295083">
    <property type="component" value="Unassembled WGS sequence"/>
</dbReference>
<dbReference type="Pfam" id="PF00702">
    <property type="entry name" value="Hydrolase"/>
    <property type="match status" value="1"/>
</dbReference>
<dbReference type="Gene3D" id="3.40.50.1000">
    <property type="entry name" value="HAD superfamily/HAD-like"/>
    <property type="match status" value="1"/>
</dbReference>
<dbReference type="InterPro" id="IPR036412">
    <property type="entry name" value="HAD-like_sf"/>
</dbReference>
<name>A0A4R8PZP9_9PEZI</name>
<comment type="caution">
    <text evidence="1">The sequence shown here is derived from an EMBL/GenBank/DDBJ whole genome shotgun (WGS) entry which is preliminary data.</text>
</comment>
<sequence>MGSFRYFDAVIFDLDGVLVDHQHSFAQTITALRARFPIFSTLDEVEMTKNFSTASKQVHKASPYQDSACYSKVHSSMGAFFKLAGLPEPDDIEMERYSRFYVHQYWSNMRPTPGSLDTLRQLRQAGYRIGILTKGERRLQESKAKTVGVLQLANCQLGSKDIVSLQPDCPASLMMAGALGTSPENTVVVGSSRQRGNERSTSAGVRAIWYSPQTAYVASGSRVPVINEVPQLLHYLIGRT</sequence>
<dbReference type="GO" id="GO:0005829">
    <property type="term" value="C:cytosol"/>
    <property type="evidence" value="ECO:0007669"/>
    <property type="project" value="TreeGrafter"/>
</dbReference>
<dbReference type="GO" id="GO:0006281">
    <property type="term" value="P:DNA repair"/>
    <property type="evidence" value="ECO:0007669"/>
    <property type="project" value="TreeGrafter"/>
</dbReference>
<keyword evidence="2" id="KW-1185">Reference proteome</keyword>
<dbReference type="AlphaFoldDB" id="A0A4R8PZP9"/>
<dbReference type="PANTHER" id="PTHR43434">
    <property type="entry name" value="PHOSPHOGLYCOLATE PHOSPHATASE"/>
    <property type="match status" value="1"/>
</dbReference>
<dbReference type="InterPro" id="IPR050155">
    <property type="entry name" value="HAD-like_hydrolase_sf"/>
</dbReference>
<evidence type="ECO:0000313" key="1">
    <source>
        <dbReference type="EMBL" id="TDZ31068.1"/>
    </source>
</evidence>
<proteinExistence type="predicted"/>
<dbReference type="GO" id="GO:0008967">
    <property type="term" value="F:phosphoglycolate phosphatase activity"/>
    <property type="evidence" value="ECO:0007669"/>
    <property type="project" value="TreeGrafter"/>
</dbReference>
<dbReference type="EMBL" id="QAPG01000109">
    <property type="protein sequence ID" value="TDZ31068.1"/>
    <property type="molecule type" value="Genomic_DNA"/>
</dbReference>
<accession>A0A4R8PZP9</accession>